<evidence type="ECO:0000313" key="10">
    <source>
        <dbReference type="Proteomes" id="UP000250369"/>
    </source>
</evidence>
<dbReference type="EMBL" id="QMFB01000029">
    <property type="protein sequence ID" value="RAV13603.1"/>
    <property type="molecule type" value="Genomic_DNA"/>
</dbReference>
<dbReference type="Proteomes" id="UP000250369">
    <property type="component" value="Unassembled WGS sequence"/>
</dbReference>
<evidence type="ECO:0000256" key="7">
    <source>
        <dbReference type="RuleBase" id="RU363032"/>
    </source>
</evidence>
<evidence type="ECO:0000256" key="4">
    <source>
        <dbReference type="ARBA" id="ARBA00022692"/>
    </source>
</evidence>
<feature type="transmembrane region" description="Helical" evidence="7">
    <location>
        <begin position="118"/>
        <end position="137"/>
    </location>
</feature>
<keyword evidence="5 7" id="KW-1133">Transmembrane helix</keyword>
<dbReference type="OrthoDB" id="9810086at2"/>
<feature type="transmembrane region" description="Helical" evidence="7">
    <location>
        <begin position="84"/>
        <end position="106"/>
    </location>
</feature>
<dbReference type="InterPro" id="IPR000515">
    <property type="entry name" value="MetI-like"/>
</dbReference>
<dbReference type="SUPFAM" id="SSF161098">
    <property type="entry name" value="MetI-like"/>
    <property type="match status" value="1"/>
</dbReference>
<gene>
    <name evidence="9" type="ORF">DQG23_32955</name>
</gene>
<dbReference type="GO" id="GO:0055085">
    <property type="term" value="P:transmembrane transport"/>
    <property type="evidence" value="ECO:0007669"/>
    <property type="project" value="InterPro"/>
</dbReference>
<dbReference type="CDD" id="cd06261">
    <property type="entry name" value="TM_PBP2"/>
    <property type="match status" value="1"/>
</dbReference>
<protein>
    <submittedName>
        <fullName evidence="9">Carbohydrate ABC transporter permease</fullName>
    </submittedName>
</protein>
<evidence type="ECO:0000256" key="2">
    <source>
        <dbReference type="ARBA" id="ARBA00022448"/>
    </source>
</evidence>
<dbReference type="RefSeq" id="WP_113035280.1">
    <property type="nucleotide sequence ID" value="NZ_QMFB01000029.1"/>
</dbReference>
<keyword evidence="6 7" id="KW-0472">Membrane</keyword>
<evidence type="ECO:0000256" key="6">
    <source>
        <dbReference type="ARBA" id="ARBA00023136"/>
    </source>
</evidence>
<accession>A0A329M4R6</accession>
<dbReference type="PROSITE" id="PS50928">
    <property type="entry name" value="ABC_TM1"/>
    <property type="match status" value="1"/>
</dbReference>
<dbReference type="Gene3D" id="1.10.3720.10">
    <property type="entry name" value="MetI-like"/>
    <property type="match status" value="1"/>
</dbReference>
<keyword evidence="10" id="KW-1185">Reference proteome</keyword>
<dbReference type="InterPro" id="IPR035906">
    <property type="entry name" value="MetI-like_sf"/>
</dbReference>
<feature type="transmembrane region" description="Helical" evidence="7">
    <location>
        <begin position="15"/>
        <end position="37"/>
    </location>
</feature>
<dbReference type="GO" id="GO:0005886">
    <property type="term" value="C:plasma membrane"/>
    <property type="evidence" value="ECO:0007669"/>
    <property type="project" value="UniProtKB-SubCell"/>
</dbReference>
<proteinExistence type="inferred from homology"/>
<comment type="caution">
    <text evidence="9">The sequence shown here is derived from an EMBL/GenBank/DDBJ whole genome shotgun (WGS) entry which is preliminary data.</text>
</comment>
<evidence type="ECO:0000259" key="8">
    <source>
        <dbReference type="PROSITE" id="PS50928"/>
    </source>
</evidence>
<name>A0A329M4R6_9BACL</name>
<dbReference type="AlphaFoldDB" id="A0A329M4R6"/>
<feature type="domain" description="ABC transmembrane type-1" evidence="8">
    <location>
        <begin position="80"/>
        <end position="281"/>
    </location>
</feature>
<feature type="transmembrane region" description="Helical" evidence="7">
    <location>
        <begin position="265"/>
        <end position="284"/>
    </location>
</feature>
<dbReference type="PANTHER" id="PTHR43744">
    <property type="entry name" value="ABC TRANSPORTER PERMEASE PROTEIN MG189-RELATED-RELATED"/>
    <property type="match status" value="1"/>
</dbReference>
<dbReference type="PANTHER" id="PTHR43744:SF9">
    <property type="entry name" value="POLYGALACTURONAN_RHAMNOGALACTURONAN TRANSPORT SYSTEM PERMEASE PROTEIN YTCP"/>
    <property type="match status" value="1"/>
</dbReference>
<comment type="subcellular location">
    <subcellularLocation>
        <location evidence="1 7">Cell membrane</location>
        <topology evidence="1 7">Multi-pass membrane protein</topology>
    </subcellularLocation>
</comment>
<evidence type="ECO:0000256" key="3">
    <source>
        <dbReference type="ARBA" id="ARBA00022475"/>
    </source>
</evidence>
<comment type="similarity">
    <text evidence="7">Belongs to the binding-protein-dependent transport system permease family.</text>
</comment>
<feature type="transmembrane region" description="Helical" evidence="7">
    <location>
        <begin position="149"/>
        <end position="167"/>
    </location>
</feature>
<keyword evidence="2 7" id="KW-0813">Transport</keyword>
<evidence type="ECO:0000313" key="9">
    <source>
        <dbReference type="EMBL" id="RAV13603.1"/>
    </source>
</evidence>
<sequence>MAHPVRPRARLRPGWWFDTLNIGLMGLLVLLILYPFWQVVILSFSTALEATSLGFHFWPKTWSLEAYKFLFSYDEIIRPYLNSILRTVSGTALELLFTVLAAYPLAKRELPFRSTVTAYFIIPMFFSGGLIPSYLLIKSLGLLDNFLVLILPGAVAIFSIIIMRNYLMSLDAALEESALMDGAGYWTILFRIILPVSTPVLATVALWGAVGHWNAWFDAMIYIRDRDLTVIQVIMREMLTSVSQQYNDLVLSDNAQQAELSLSNVRSGITLLSIGPIVLIYPWLQKYFVKGIMMGSLKG</sequence>
<evidence type="ECO:0000256" key="1">
    <source>
        <dbReference type="ARBA" id="ARBA00004651"/>
    </source>
</evidence>
<keyword evidence="4 7" id="KW-0812">Transmembrane</keyword>
<keyword evidence="3" id="KW-1003">Cell membrane</keyword>
<reference evidence="9 10" key="1">
    <citation type="journal article" date="2009" name="Int. J. Syst. Evol. Microbiol.">
        <title>Paenibacillus contaminans sp. nov., isolated from a contaminated laboratory plate.</title>
        <authorList>
            <person name="Chou J.H."/>
            <person name="Lee J.H."/>
            <person name="Lin M.C."/>
            <person name="Chang P.S."/>
            <person name="Arun A.B."/>
            <person name="Young C.C."/>
            <person name="Chen W.M."/>
        </authorList>
    </citation>
    <scope>NUCLEOTIDE SEQUENCE [LARGE SCALE GENOMIC DNA]</scope>
    <source>
        <strain evidence="9 10">CKOBP-6</strain>
    </source>
</reference>
<dbReference type="Pfam" id="PF00528">
    <property type="entry name" value="BPD_transp_1"/>
    <property type="match status" value="1"/>
</dbReference>
<organism evidence="9 10">
    <name type="scientific">Paenibacillus contaminans</name>
    <dbReference type="NCBI Taxonomy" id="450362"/>
    <lineage>
        <taxon>Bacteria</taxon>
        <taxon>Bacillati</taxon>
        <taxon>Bacillota</taxon>
        <taxon>Bacilli</taxon>
        <taxon>Bacillales</taxon>
        <taxon>Paenibacillaceae</taxon>
        <taxon>Paenibacillus</taxon>
    </lineage>
</organism>
<evidence type="ECO:0000256" key="5">
    <source>
        <dbReference type="ARBA" id="ARBA00022989"/>
    </source>
</evidence>
<feature type="transmembrane region" description="Helical" evidence="7">
    <location>
        <begin position="188"/>
        <end position="210"/>
    </location>
</feature>